<evidence type="ECO:0000259" key="7">
    <source>
        <dbReference type="Pfam" id="PF13396"/>
    </source>
</evidence>
<gene>
    <name evidence="8" type="ORF">GCM10023187_29220</name>
</gene>
<dbReference type="Pfam" id="PF13396">
    <property type="entry name" value="PLDc_N"/>
    <property type="match status" value="1"/>
</dbReference>
<dbReference type="InterPro" id="IPR027379">
    <property type="entry name" value="CLS_N"/>
</dbReference>
<evidence type="ECO:0000256" key="3">
    <source>
        <dbReference type="ARBA" id="ARBA00022692"/>
    </source>
</evidence>
<dbReference type="RefSeq" id="WP_345268364.1">
    <property type="nucleotide sequence ID" value="NZ_BAABHB010000005.1"/>
</dbReference>
<dbReference type="EMBL" id="BAABHB010000005">
    <property type="protein sequence ID" value="GAA4407968.1"/>
    <property type="molecule type" value="Genomic_DNA"/>
</dbReference>
<proteinExistence type="predicted"/>
<evidence type="ECO:0000256" key="5">
    <source>
        <dbReference type="ARBA" id="ARBA00023136"/>
    </source>
</evidence>
<evidence type="ECO:0000256" key="6">
    <source>
        <dbReference type="SAM" id="Phobius"/>
    </source>
</evidence>
<protein>
    <recommendedName>
        <fullName evidence="7">Cardiolipin synthase N-terminal domain-containing protein</fullName>
    </recommendedName>
</protein>
<feature type="transmembrane region" description="Helical" evidence="6">
    <location>
        <begin position="12"/>
        <end position="33"/>
    </location>
</feature>
<organism evidence="8 9">
    <name type="scientific">Nibrella viscosa</name>
    <dbReference type="NCBI Taxonomy" id="1084524"/>
    <lineage>
        <taxon>Bacteria</taxon>
        <taxon>Pseudomonadati</taxon>
        <taxon>Bacteroidota</taxon>
        <taxon>Cytophagia</taxon>
        <taxon>Cytophagales</taxon>
        <taxon>Spirosomataceae</taxon>
        <taxon>Nibrella</taxon>
    </lineage>
</organism>
<feature type="domain" description="Cardiolipin synthase N-terminal" evidence="7">
    <location>
        <begin position="25"/>
        <end position="67"/>
    </location>
</feature>
<comment type="caution">
    <text evidence="8">The sequence shown here is derived from an EMBL/GenBank/DDBJ whole genome shotgun (WGS) entry which is preliminary data.</text>
</comment>
<accession>A0ABP8KJ30</accession>
<evidence type="ECO:0000256" key="4">
    <source>
        <dbReference type="ARBA" id="ARBA00022989"/>
    </source>
</evidence>
<sequence>MQLFIGLGGAEILLGLLFLGLVILLPLIALIDALRSRFQSDTAKLIWILVILFLPFLGSILYFIIGRKQRIG</sequence>
<dbReference type="Proteomes" id="UP001500936">
    <property type="component" value="Unassembled WGS sequence"/>
</dbReference>
<evidence type="ECO:0000313" key="8">
    <source>
        <dbReference type="EMBL" id="GAA4407968.1"/>
    </source>
</evidence>
<name>A0ABP8KJ30_9BACT</name>
<keyword evidence="9" id="KW-1185">Reference proteome</keyword>
<evidence type="ECO:0000256" key="2">
    <source>
        <dbReference type="ARBA" id="ARBA00022475"/>
    </source>
</evidence>
<feature type="transmembrane region" description="Helical" evidence="6">
    <location>
        <begin position="45"/>
        <end position="65"/>
    </location>
</feature>
<keyword evidence="5 6" id="KW-0472">Membrane</keyword>
<reference evidence="9" key="1">
    <citation type="journal article" date="2019" name="Int. J. Syst. Evol. Microbiol.">
        <title>The Global Catalogue of Microorganisms (GCM) 10K type strain sequencing project: providing services to taxonomists for standard genome sequencing and annotation.</title>
        <authorList>
            <consortium name="The Broad Institute Genomics Platform"/>
            <consortium name="The Broad Institute Genome Sequencing Center for Infectious Disease"/>
            <person name="Wu L."/>
            <person name="Ma J."/>
        </authorList>
    </citation>
    <scope>NUCLEOTIDE SEQUENCE [LARGE SCALE GENOMIC DNA]</scope>
    <source>
        <strain evidence="9">JCM 17925</strain>
    </source>
</reference>
<keyword evidence="4 6" id="KW-1133">Transmembrane helix</keyword>
<evidence type="ECO:0000313" key="9">
    <source>
        <dbReference type="Proteomes" id="UP001500936"/>
    </source>
</evidence>
<comment type="subcellular location">
    <subcellularLocation>
        <location evidence="1">Cell membrane</location>
        <topology evidence="1">Multi-pass membrane protein</topology>
    </subcellularLocation>
</comment>
<keyword evidence="2" id="KW-1003">Cell membrane</keyword>
<keyword evidence="3 6" id="KW-0812">Transmembrane</keyword>
<evidence type="ECO:0000256" key="1">
    <source>
        <dbReference type="ARBA" id="ARBA00004651"/>
    </source>
</evidence>